<evidence type="ECO:0000256" key="1">
    <source>
        <dbReference type="ARBA" id="ARBA00004123"/>
    </source>
</evidence>
<feature type="compositionally biased region" description="Polar residues" evidence="12">
    <location>
        <begin position="124"/>
        <end position="138"/>
    </location>
</feature>
<feature type="region of interest" description="Disordered" evidence="12">
    <location>
        <begin position="357"/>
        <end position="432"/>
    </location>
</feature>
<dbReference type="GO" id="GO:0003950">
    <property type="term" value="F:NAD+ poly-ADP-ribosyltransferase activity"/>
    <property type="evidence" value="ECO:0007669"/>
    <property type="project" value="UniProtKB-UniRule"/>
</dbReference>
<keyword evidence="4" id="KW-0548">Nucleotidyltransferase</keyword>
<dbReference type="PANTHER" id="PTHR24198">
    <property type="entry name" value="ANKYRIN REPEAT AND PROTEIN KINASE DOMAIN-CONTAINING PROTEIN"/>
    <property type="match status" value="1"/>
</dbReference>
<evidence type="ECO:0000259" key="14">
    <source>
        <dbReference type="PROSITE" id="PS51060"/>
    </source>
</evidence>
<evidence type="ECO:0000256" key="12">
    <source>
        <dbReference type="SAM" id="MobiDB-lite"/>
    </source>
</evidence>
<comment type="subcellular location">
    <subcellularLocation>
        <location evidence="1">Nucleus</location>
    </subcellularLocation>
</comment>
<sequence>MIPSFVKRISKSLSFGGAANQVNSSSNDTSPGTLAAGTSDSNNVTGMGALRRQATKELLSEEESGSKRKVTSRSSVSSVMTSSIVKVMSRLSVSSQGNLRQVSKRSAKAPSRLVQEDDAGTLLIKTQSKSPSRSVSKQLSKKQQHSLAKTSSKTDSIQKSPSRQGSLSKIPSKQGSLTKTPSKRNILSKTSSLSRSGSKGSMKQRASVKTLPAKKTKPRGKQLWFPAGSYLTVRNEEGGFYLCRALNNIYNTTKLAKIRWLGPKTGRKKKRGSRKSNSTTVDDDAYELVYQDELDPTSVLMEVAVERKGTSFFLDDEDKQETERLLQVAEDVELGKLDKTDIGEDVEEVVLVDYEPPAKRRKLQSGTPKAPKDKTLKEKKPRLKKTMSQKEREKAEKAKEREEKKQKKKEGAEARKRKSPKKEDMTLHPNPSVKVLEKDPLWEANTHMPYVSKYANSKLAFRAVQLNDMKMLKKLLKDPDRIHCVDHYRCMMLKETPVFFAIKQGNTVAMDLLGEDMLGQKFSDRRRESHADRMLLSKLGTGLYNYRSLGVGRIRPLMASRGAREGNNALIKDKEDTDNFYDRADITEFFRNAMIFGASKEYLLKLMNDWEPIKPDTEPECSEFINTFLKTLPLMLSRGFNETAGDILKMMQSAHLTRRMPSFTWKVLVAKDVSELPSIPPSSIDLNTRIIKGFSMIHVAASNPNTDVLEKVLKADPNFLVSDAQGLRPIHIAAGCTSPAPLQLLLDSGASPFDVNKDGNTALHFAIQAGRTKNVEILLKLITDSNSRFVDPTAGRPNGGVNRANKESYSPLHLACLGKHLDIVKLLVKHGANLEVKTSLNNLSVFPLMCAAGVCDLGIVRYLVDAGATVEIADRVGRTALMHAAMNGATSVISYLLNIGASPNRKDTSGNTPLHYAAAYGWYFSVKLLLESGANPAVSNDWATTPLSVAYLKGHQGIVSLLLEDDRVDVNFPNESGETLLLIACSSDKEKELLEQIQYLIEEKGADCSLVDKLGKTPLHNVAEASVYTQDTYKKEGKTFYRNWIVNKEVNQVVLDIAKLMVKNGCDVTLRDASGYTPAMKALKMRNIALAQYLVENGSPIFSSLAMKEDTRPDTLLHTVAKDAMKIDLGDVNSVITFLAKTWTVKGVKKTFTHELCEMAQTYDGNGSTPLLTACGTFSKQIYYTYQTNVQEEEAARWENGRNFLKNLVHVAKSDVNVTNRPVWRPFGSRQGEPSNKRDYGDCDRAQWSPVFYMVEANDPFMDKKKFDPNVKGTALKYFLGQGAKVNIYDLEGYTPLTLALMKNKDTQIVQMLIKEGGADVDMCKKKFITVDNKIVTRKIPPICLAAGMGWYDKVTELLMHKVDVNAVDEDDNTNVLHKLVSGPRNSGSTCPLMEKLLEAGTDPDACNKDDRTALHLLVSNNSGQINDSFEEEVLLISKKADLTIQDCLGRIPLHYVFIKIGRDYDTGQFDPVDLCKLLVKYTKPAALNTTDVHGRTPLHYAARRGASICCMYLMQKSAKPNQKDNNGNTPLSLAVLHQHDSCGSILIQNGVDLLSPVVHPKTQNEKEGKDVPPEWKWKPLTFVKTPKEEREVPLYQEAIKHGLVGVSFLILEWPVEKSGVTLVDAIEMAVKNSQINVALRLLSTVIKGSLEVCAIREKTRNLLHVLALHANPDRDQHEQEKLVMTLVDKGVKADAKDKYHCTPLFYAAYNKNWKLAKILAALPGVLNVKAVDSFNRNLIAVSMWNCFFTTLPAELWDWLEVLLKKKTDINKKFEFPLLTDVFGTAYIRQGTLQSPDFWQSYPGQETTPFIFVLHCKDFTFTHNFLQWGANPNLPDGDSLTPLIHAVKLNSVKHVKQLLKYDYDPDVDDKDPVKPLPQKAKAARKKNVFRLKKMASVSSVSNSESSESSDEEQAEEKNNPKKEKVYKAVKKSSPVNLNSTDNQGWTALHYVACCLELGTFDNDELVFVLGKAGARLGVKNSDGETPLDIALRNNAPRVAAMLQTLMGVDKKHQKQPVHTAKDHRAKDGVLKLHDYHFHADAEKQLGGGEEEMEQDQPYEAGVSEHCQVSGDIARDEEQDLPYEVLMTKCDARLDRWGMYNFYQIQLVHQTSQNLYVLFTRWGRIGDSGQYQHTPFQTKADAVKEFCKIFREKSGNKWEDVKNFEQKPRTYRLVPAEDRRPPTAQKKMEFDFKTAVKSALPENILRAMKIMVDVEKMQTAYCRDMNVDTNILPFGSFSRKRLLKAKELMDEMAPFVSHIAAYREERKKKSEEKIKKYQEDCEKVAELSSDYYQLIPRKGYAYEKLPPLDREGDYQMERKLINNLLDFEVSTKMMLGSMLRKTVVHPLDYIYSCVKCKLELVEQDDPMTQYILRYAFSTGERARIEGVYKVEREGEEARFQKCGIGNRRLLWHGTRVGNITSILHRGLVAAPLDANQTGERFGQGIYFSDAFSKSAAYSDVTRDSSGFILLCEVALGKEQRLTANDGQPKQTAMYNSTVVEGYNFPDPAYDVHLPSGEIIPLGDIIVETYVLAENGDYIYKRTDSTEYIVSQESQVCIRYLVQYRKY</sequence>
<evidence type="ECO:0000256" key="6">
    <source>
        <dbReference type="ARBA" id="ARBA00023027"/>
    </source>
</evidence>
<dbReference type="Pfam" id="PF05406">
    <property type="entry name" value="WGR"/>
    <property type="match status" value="1"/>
</dbReference>
<dbReference type="SUPFAM" id="SSF56399">
    <property type="entry name" value="ADP-ribosylation"/>
    <property type="match status" value="1"/>
</dbReference>
<feature type="region of interest" description="Disordered" evidence="12">
    <location>
        <begin position="16"/>
        <end position="79"/>
    </location>
</feature>
<dbReference type="InterPro" id="IPR004102">
    <property type="entry name" value="Poly(ADP-ribose)pol_reg_dom"/>
</dbReference>
<feature type="domain" description="PARP catalytic" evidence="13">
    <location>
        <begin position="2344"/>
        <end position="2565"/>
    </location>
</feature>
<dbReference type="Pfam" id="PF02877">
    <property type="entry name" value="PARP_reg"/>
    <property type="match status" value="1"/>
</dbReference>
<dbReference type="GO" id="GO:0016779">
    <property type="term" value="F:nucleotidyltransferase activity"/>
    <property type="evidence" value="ECO:0007669"/>
    <property type="project" value="UniProtKB-KW"/>
</dbReference>
<keyword evidence="8" id="KW-0539">Nucleus</keyword>
<dbReference type="SMART" id="SM00248">
    <property type="entry name" value="ANK"/>
    <property type="match status" value="23"/>
</dbReference>
<dbReference type="SUPFAM" id="SSF48403">
    <property type="entry name" value="Ankyrin repeat"/>
    <property type="match status" value="5"/>
</dbReference>
<feature type="compositionally biased region" description="Basic and acidic residues" evidence="12">
    <location>
        <begin position="1915"/>
        <end position="1926"/>
    </location>
</feature>
<keyword evidence="6 10" id="KW-0520">NAD</keyword>
<feature type="compositionally biased region" description="Polar residues" evidence="12">
    <location>
        <begin position="20"/>
        <end position="45"/>
    </location>
</feature>
<dbReference type="PROSITE" id="PS51059">
    <property type="entry name" value="PARP_CATALYTIC"/>
    <property type="match status" value="1"/>
</dbReference>
<evidence type="ECO:0000256" key="8">
    <source>
        <dbReference type="ARBA" id="ARBA00023242"/>
    </source>
</evidence>
<dbReference type="InterPro" id="IPR036930">
    <property type="entry name" value="WGR_dom_sf"/>
</dbReference>
<gene>
    <name evidence="16" type="ORF">V1264_023298</name>
</gene>
<evidence type="ECO:0000256" key="10">
    <source>
        <dbReference type="RuleBase" id="RU362114"/>
    </source>
</evidence>
<keyword evidence="3 10" id="KW-0808">Transferase</keyword>
<name>A0AAN9GB05_9CAEN</name>
<evidence type="ECO:0000256" key="11">
    <source>
        <dbReference type="SAM" id="Coils"/>
    </source>
</evidence>
<dbReference type="Gene3D" id="3.90.228.10">
    <property type="match status" value="1"/>
</dbReference>
<dbReference type="InterPro" id="IPR036770">
    <property type="entry name" value="Ankyrin_rpt-contain_sf"/>
</dbReference>
<feature type="compositionally biased region" description="Polar residues" evidence="12">
    <location>
        <begin position="145"/>
        <end position="185"/>
    </location>
</feature>
<organism evidence="16 17">
    <name type="scientific">Littorina saxatilis</name>
    <dbReference type="NCBI Taxonomy" id="31220"/>
    <lineage>
        <taxon>Eukaryota</taxon>
        <taxon>Metazoa</taxon>
        <taxon>Spiralia</taxon>
        <taxon>Lophotrochozoa</taxon>
        <taxon>Mollusca</taxon>
        <taxon>Gastropoda</taxon>
        <taxon>Caenogastropoda</taxon>
        <taxon>Littorinimorpha</taxon>
        <taxon>Littorinoidea</taxon>
        <taxon>Littorinidae</taxon>
        <taxon>Littorina</taxon>
    </lineage>
</organism>
<dbReference type="InterPro" id="IPR012317">
    <property type="entry name" value="Poly(ADP-ribose)pol_cat_dom"/>
</dbReference>
<feature type="repeat" description="ANK" evidence="9">
    <location>
        <begin position="807"/>
        <end position="839"/>
    </location>
</feature>
<dbReference type="Gene3D" id="1.20.142.10">
    <property type="entry name" value="Poly(ADP-ribose) polymerase, regulatory domain"/>
    <property type="match status" value="1"/>
</dbReference>
<dbReference type="PROSITE" id="PS51977">
    <property type="entry name" value="WGR"/>
    <property type="match status" value="1"/>
</dbReference>
<comment type="caution">
    <text evidence="16">The sequence shown here is derived from an EMBL/GenBank/DDBJ whole genome shotgun (WGS) entry which is preliminary data.</text>
</comment>
<dbReference type="PANTHER" id="PTHR24198:SF165">
    <property type="entry name" value="ANKYRIN REPEAT-CONTAINING PROTEIN-RELATED"/>
    <property type="match status" value="1"/>
</dbReference>
<dbReference type="Gene3D" id="1.25.40.20">
    <property type="entry name" value="Ankyrin repeat-containing domain"/>
    <property type="match status" value="8"/>
</dbReference>
<dbReference type="Pfam" id="PF12796">
    <property type="entry name" value="Ank_2"/>
    <property type="match status" value="3"/>
</dbReference>
<evidence type="ECO:0000313" key="16">
    <source>
        <dbReference type="EMBL" id="KAK7100325.1"/>
    </source>
</evidence>
<dbReference type="GO" id="GO:0005634">
    <property type="term" value="C:nucleus"/>
    <property type="evidence" value="ECO:0007669"/>
    <property type="project" value="UniProtKB-SubCell"/>
</dbReference>
<feature type="repeat" description="ANK" evidence="9">
    <location>
        <begin position="1494"/>
        <end position="1526"/>
    </location>
</feature>
<feature type="region of interest" description="Disordered" evidence="12">
    <location>
        <begin position="93"/>
        <end position="219"/>
    </location>
</feature>
<feature type="coiled-coil region" evidence="11">
    <location>
        <begin position="2259"/>
        <end position="2286"/>
    </location>
</feature>
<dbReference type="InterPro" id="IPR036616">
    <property type="entry name" value="Poly(ADP-ribose)pol_reg_dom_sf"/>
</dbReference>
<feature type="compositionally biased region" description="Basic and acidic residues" evidence="12">
    <location>
        <begin position="388"/>
        <end position="414"/>
    </location>
</feature>
<dbReference type="InterPro" id="IPR008893">
    <property type="entry name" value="WGR_domain"/>
</dbReference>
<evidence type="ECO:0000256" key="9">
    <source>
        <dbReference type="PROSITE-ProRule" id="PRU00023"/>
    </source>
</evidence>
<feature type="repeat" description="ANK" evidence="9">
    <location>
        <begin position="909"/>
        <end position="941"/>
    </location>
</feature>
<dbReference type="Pfam" id="PF00644">
    <property type="entry name" value="PARP"/>
    <property type="match status" value="1"/>
</dbReference>
<feature type="domain" description="WGR" evidence="15">
    <location>
        <begin position="2069"/>
        <end position="2170"/>
    </location>
</feature>
<reference evidence="16 17" key="1">
    <citation type="submission" date="2024-02" db="EMBL/GenBank/DDBJ databases">
        <title>Chromosome-scale genome assembly of the rough periwinkle Littorina saxatilis.</title>
        <authorList>
            <person name="De Jode A."/>
            <person name="Faria R."/>
            <person name="Formenti G."/>
            <person name="Sims Y."/>
            <person name="Smith T.P."/>
            <person name="Tracey A."/>
            <person name="Wood J.M.D."/>
            <person name="Zagrodzka Z.B."/>
            <person name="Johannesson K."/>
            <person name="Butlin R.K."/>
            <person name="Leder E.H."/>
        </authorList>
    </citation>
    <scope>NUCLEOTIDE SEQUENCE [LARGE SCALE GENOMIC DNA]</scope>
    <source>
        <strain evidence="16">Snail1</strain>
        <tissue evidence="16">Muscle</tissue>
    </source>
</reference>
<evidence type="ECO:0000256" key="3">
    <source>
        <dbReference type="ARBA" id="ARBA00022679"/>
    </source>
</evidence>
<evidence type="ECO:0000256" key="5">
    <source>
        <dbReference type="ARBA" id="ARBA00022737"/>
    </source>
</evidence>
<evidence type="ECO:0000259" key="15">
    <source>
        <dbReference type="PROSITE" id="PS51977"/>
    </source>
</evidence>
<proteinExistence type="predicted"/>
<evidence type="ECO:0000256" key="2">
    <source>
        <dbReference type="ARBA" id="ARBA00022676"/>
    </source>
</evidence>
<evidence type="ECO:0000256" key="4">
    <source>
        <dbReference type="ARBA" id="ARBA00022695"/>
    </source>
</evidence>
<feature type="repeat" description="ANK" evidence="9">
    <location>
        <begin position="1292"/>
        <end position="1317"/>
    </location>
</feature>
<dbReference type="InterPro" id="IPR002110">
    <property type="entry name" value="Ankyrin_rpt"/>
</dbReference>
<protein>
    <recommendedName>
        <fullName evidence="10">Poly [ADP-ribose] polymerase</fullName>
        <shortName evidence="10">PARP</shortName>
        <ecNumber evidence="10">2.4.2.-</ecNumber>
    </recommendedName>
</protein>
<keyword evidence="7 9" id="KW-0040">ANK repeat</keyword>
<dbReference type="Pfam" id="PF13857">
    <property type="entry name" value="Ank_5"/>
    <property type="match status" value="1"/>
</dbReference>
<keyword evidence="11" id="KW-0175">Coiled coil</keyword>
<dbReference type="Proteomes" id="UP001374579">
    <property type="component" value="Unassembled WGS sequence"/>
</dbReference>
<feature type="domain" description="PARP alpha-helical" evidence="14">
    <location>
        <begin position="2196"/>
        <end position="2334"/>
    </location>
</feature>
<keyword evidence="17" id="KW-1185">Reference proteome</keyword>
<accession>A0AAN9GB05</accession>
<dbReference type="PROSITE" id="PS50088">
    <property type="entry name" value="ANK_REPEAT"/>
    <property type="match status" value="7"/>
</dbReference>
<dbReference type="SMART" id="SM00773">
    <property type="entry name" value="WGR"/>
    <property type="match status" value="1"/>
</dbReference>
<dbReference type="Pfam" id="PF00023">
    <property type="entry name" value="Ank"/>
    <property type="match status" value="1"/>
</dbReference>
<dbReference type="PROSITE" id="PS51060">
    <property type="entry name" value="PARP_ALPHA_HD"/>
    <property type="match status" value="1"/>
</dbReference>
<feature type="compositionally biased region" description="Low complexity" evidence="12">
    <location>
        <begin position="187"/>
        <end position="201"/>
    </location>
</feature>
<dbReference type="SUPFAM" id="SSF47587">
    <property type="entry name" value="Domain of poly(ADP-ribose) polymerase"/>
    <property type="match status" value="1"/>
</dbReference>
<keyword evidence="5" id="KW-0677">Repeat</keyword>
<keyword evidence="2 10" id="KW-0328">Glycosyltransferase</keyword>
<feature type="repeat" description="ANK" evidence="9">
    <location>
        <begin position="876"/>
        <end position="908"/>
    </location>
</feature>
<evidence type="ECO:0000256" key="7">
    <source>
        <dbReference type="ARBA" id="ARBA00023043"/>
    </source>
</evidence>
<evidence type="ECO:0000259" key="13">
    <source>
        <dbReference type="PROSITE" id="PS51059"/>
    </source>
</evidence>
<dbReference type="PROSITE" id="PS50297">
    <property type="entry name" value="ANK_REP_REGION"/>
    <property type="match status" value="7"/>
</dbReference>
<feature type="repeat" description="ANK" evidence="9">
    <location>
        <begin position="758"/>
        <end position="790"/>
    </location>
</feature>
<dbReference type="EMBL" id="JBAMIC010000011">
    <property type="protein sequence ID" value="KAK7100325.1"/>
    <property type="molecule type" value="Genomic_DNA"/>
</dbReference>
<feature type="repeat" description="ANK" evidence="9">
    <location>
        <begin position="1527"/>
        <end position="1554"/>
    </location>
</feature>
<feature type="region of interest" description="Disordered" evidence="12">
    <location>
        <begin position="1900"/>
        <end position="1927"/>
    </location>
</feature>
<dbReference type="Gene3D" id="2.20.140.10">
    <property type="entry name" value="WGR domain"/>
    <property type="match status" value="1"/>
</dbReference>
<dbReference type="SUPFAM" id="SSF142921">
    <property type="entry name" value="WGR domain-like"/>
    <property type="match status" value="1"/>
</dbReference>
<dbReference type="CDD" id="cd07997">
    <property type="entry name" value="WGR_PARP"/>
    <property type="match status" value="1"/>
</dbReference>
<evidence type="ECO:0000313" key="17">
    <source>
        <dbReference type="Proteomes" id="UP001374579"/>
    </source>
</evidence>
<dbReference type="EC" id="2.4.2.-" evidence="10"/>